<dbReference type="PANTHER" id="PTHR23326">
    <property type="entry name" value="CCR4 NOT-RELATED"/>
    <property type="match status" value="1"/>
</dbReference>
<accession>L1I4D4</accession>
<dbReference type="HOGENOM" id="CLU_687842_0_0_1"/>
<dbReference type="OrthoDB" id="25391at2759"/>
<dbReference type="InterPro" id="IPR007282">
    <property type="entry name" value="NOT2/3/5_C"/>
</dbReference>
<gene>
    <name evidence="6" type="ORF">GUITHDRAFT_122694</name>
</gene>
<dbReference type="PaxDb" id="55529-EKX31101"/>
<dbReference type="Pfam" id="PF04153">
    <property type="entry name" value="NOT2_3_5_C"/>
    <property type="match status" value="1"/>
</dbReference>
<evidence type="ECO:0000256" key="4">
    <source>
        <dbReference type="SAM" id="MobiDB-lite"/>
    </source>
</evidence>
<evidence type="ECO:0000313" key="7">
    <source>
        <dbReference type="EnsemblProtists" id="EKX31101"/>
    </source>
</evidence>
<evidence type="ECO:0000313" key="6">
    <source>
        <dbReference type="EMBL" id="EKX31101.1"/>
    </source>
</evidence>
<dbReference type="KEGG" id="gtt:GUITHDRAFT_122694"/>
<feature type="compositionally biased region" description="Gly residues" evidence="4">
    <location>
        <begin position="142"/>
        <end position="166"/>
    </location>
</feature>
<keyword evidence="8" id="KW-1185">Reference proteome</keyword>
<feature type="compositionally biased region" description="Polar residues" evidence="4">
    <location>
        <begin position="184"/>
        <end position="196"/>
    </location>
</feature>
<organism evidence="6">
    <name type="scientific">Guillardia theta (strain CCMP2712)</name>
    <name type="common">Cryptophyte</name>
    <dbReference type="NCBI Taxonomy" id="905079"/>
    <lineage>
        <taxon>Eukaryota</taxon>
        <taxon>Cryptophyceae</taxon>
        <taxon>Pyrenomonadales</taxon>
        <taxon>Geminigeraceae</taxon>
        <taxon>Guillardia</taxon>
    </lineage>
</organism>
<proteinExistence type="inferred from homology"/>
<dbReference type="EMBL" id="JH993360">
    <property type="protein sequence ID" value="EKX31101.1"/>
    <property type="molecule type" value="Genomic_DNA"/>
</dbReference>
<evidence type="ECO:0000256" key="2">
    <source>
        <dbReference type="ARBA" id="ARBA00023015"/>
    </source>
</evidence>
<feature type="region of interest" description="Disordered" evidence="4">
    <location>
        <begin position="141"/>
        <end position="201"/>
    </location>
</feature>
<evidence type="ECO:0000259" key="5">
    <source>
        <dbReference type="Pfam" id="PF04153"/>
    </source>
</evidence>
<name>L1I4D4_GUITC</name>
<reference evidence="6 8" key="1">
    <citation type="journal article" date="2012" name="Nature">
        <title>Algal genomes reveal evolutionary mosaicism and the fate of nucleomorphs.</title>
        <authorList>
            <consortium name="DOE Joint Genome Institute"/>
            <person name="Curtis B.A."/>
            <person name="Tanifuji G."/>
            <person name="Burki F."/>
            <person name="Gruber A."/>
            <person name="Irimia M."/>
            <person name="Maruyama S."/>
            <person name="Arias M.C."/>
            <person name="Ball S.G."/>
            <person name="Gile G.H."/>
            <person name="Hirakawa Y."/>
            <person name="Hopkins J.F."/>
            <person name="Kuo A."/>
            <person name="Rensing S.A."/>
            <person name="Schmutz J."/>
            <person name="Symeonidi A."/>
            <person name="Elias M."/>
            <person name="Eveleigh R.J."/>
            <person name="Herman E.K."/>
            <person name="Klute M.J."/>
            <person name="Nakayama T."/>
            <person name="Obornik M."/>
            <person name="Reyes-Prieto A."/>
            <person name="Armbrust E.V."/>
            <person name="Aves S.J."/>
            <person name="Beiko R.G."/>
            <person name="Coutinho P."/>
            <person name="Dacks J.B."/>
            <person name="Durnford D.G."/>
            <person name="Fast N.M."/>
            <person name="Green B.R."/>
            <person name="Grisdale C.J."/>
            <person name="Hempel F."/>
            <person name="Henrissat B."/>
            <person name="Hoppner M.P."/>
            <person name="Ishida K."/>
            <person name="Kim E."/>
            <person name="Koreny L."/>
            <person name="Kroth P.G."/>
            <person name="Liu Y."/>
            <person name="Malik S.B."/>
            <person name="Maier U.G."/>
            <person name="McRose D."/>
            <person name="Mock T."/>
            <person name="Neilson J.A."/>
            <person name="Onodera N.T."/>
            <person name="Poole A.M."/>
            <person name="Pritham E.J."/>
            <person name="Richards T.A."/>
            <person name="Rocap G."/>
            <person name="Roy S.W."/>
            <person name="Sarai C."/>
            <person name="Schaack S."/>
            <person name="Shirato S."/>
            <person name="Slamovits C.H."/>
            <person name="Spencer D.F."/>
            <person name="Suzuki S."/>
            <person name="Worden A.Z."/>
            <person name="Zauner S."/>
            <person name="Barry K."/>
            <person name="Bell C."/>
            <person name="Bharti A.K."/>
            <person name="Crow J.A."/>
            <person name="Grimwood J."/>
            <person name="Kramer R."/>
            <person name="Lindquist E."/>
            <person name="Lucas S."/>
            <person name="Salamov A."/>
            <person name="McFadden G.I."/>
            <person name="Lane C.E."/>
            <person name="Keeling P.J."/>
            <person name="Gray M.W."/>
            <person name="Grigoriev I.V."/>
            <person name="Archibald J.M."/>
        </authorList>
    </citation>
    <scope>NUCLEOTIDE SEQUENCE</scope>
    <source>
        <strain evidence="6 8">CCMP2712</strain>
    </source>
</reference>
<dbReference type="InterPro" id="IPR038635">
    <property type="entry name" value="CCR4-NOT_su2/3/5_C_sf"/>
</dbReference>
<feature type="domain" description="NOT2/NOT3/NOT5 C-terminal" evidence="5">
    <location>
        <begin position="280"/>
        <end position="373"/>
    </location>
</feature>
<keyword evidence="2" id="KW-0805">Transcription regulation</keyword>
<dbReference type="eggNOG" id="KOG2151">
    <property type="taxonomic scope" value="Eukaryota"/>
</dbReference>
<dbReference type="GO" id="GO:0030015">
    <property type="term" value="C:CCR4-NOT core complex"/>
    <property type="evidence" value="ECO:0007669"/>
    <property type="project" value="InterPro"/>
</dbReference>
<dbReference type="InterPro" id="IPR040168">
    <property type="entry name" value="Not2/3/5"/>
</dbReference>
<dbReference type="Gene3D" id="2.30.30.1020">
    <property type="entry name" value="CCR4-NOT complex subunit 2/3/5, C-terminal domain"/>
    <property type="match status" value="1"/>
</dbReference>
<keyword evidence="3" id="KW-0804">Transcription</keyword>
<comment type="similarity">
    <text evidence="1">Belongs to the CNOT2/3/5 family.</text>
</comment>
<sequence>MAEGEKKRFGNFAEYAKARQATKEQMPATGPGDQPRYIQQGMGIMGAQPGGMPVSQGMQQRTMGMGGIGGGMPSMQMNRGPMGMQQGQGMSLGMNRGGNPQSFSFDGQQNGMQGMGRGMQGGNGNVSLSSSRLTSALSSAGLQGGQGYGPSGMGGSAHQGMGGGMRGNAPNGNVQIGMGGYDGPSQQQQGPNNSLMTGGASAPGMVEQFQRMKLENQAFAESQGLSGGNGSMSSQEKTDRYGMLGLLSVIRMNNDNLTLLALGTDLTRLGLNLNAPDNLYETFYSPWDVRAPKQPDYQLPRCYSITPPALKTAFFKKFSDMQVGVLLSCLSHTLPIQELRANLVKFAYTELAARGWQYQQDSNIWITRTQSTNELKYFDMQAMELRPFVGTVSHKAGGEAH</sequence>
<evidence type="ECO:0000313" key="8">
    <source>
        <dbReference type="Proteomes" id="UP000011087"/>
    </source>
</evidence>
<dbReference type="EnsemblProtists" id="EKX31101">
    <property type="protein sequence ID" value="EKX31101"/>
    <property type="gene ID" value="GUITHDRAFT_122694"/>
</dbReference>
<dbReference type="Proteomes" id="UP000011087">
    <property type="component" value="Unassembled WGS sequence"/>
</dbReference>
<dbReference type="GeneID" id="17287822"/>
<dbReference type="OMA" id="LHAREWR"/>
<reference evidence="8" key="2">
    <citation type="submission" date="2012-11" db="EMBL/GenBank/DDBJ databases">
        <authorList>
            <person name="Kuo A."/>
            <person name="Curtis B.A."/>
            <person name="Tanifuji G."/>
            <person name="Burki F."/>
            <person name="Gruber A."/>
            <person name="Irimia M."/>
            <person name="Maruyama S."/>
            <person name="Arias M.C."/>
            <person name="Ball S.G."/>
            <person name="Gile G.H."/>
            <person name="Hirakawa Y."/>
            <person name="Hopkins J.F."/>
            <person name="Rensing S.A."/>
            <person name="Schmutz J."/>
            <person name="Symeonidi A."/>
            <person name="Elias M."/>
            <person name="Eveleigh R.J."/>
            <person name="Herman E.K."/>
            <person name="Klute M.J."/>
            <person name="Nakayama T."/>
            <person name="Obornik M."/>
            <person name="Reyes-Prieto A."/>
            <person name="Armbrust E.V."/>
            <person name="Aves S.J."/>
            <person name="Beiko R.G."/>
            <person name="Coutinho P."/>
            <person name="Dacks J.B."/>
            <person name="Durnford D.G."/>
            <person name="Fast N.M."/>
            <person name="Green B.R."/>
            <person name="Grisdale C."/>
            <person name="Hempe F."/>
            <person name="Henrissat B."/>
            <person name="Hoppner M.P."/>
            <person name="Ishida K.-I."/>
            <person name="Kim E."/>
            <person name="Koreny L."/>
            <person name="Kroth P.G."/>
            <person name="Liu Y."/>
            <person name="Malik S.-B."/>
            <person name="Maier U.G."/>
            <person name="McRose D."/>
            <person name="Mock T."/>
            <person name="Neilson J.A."/>
            <person name="Onodera N.T."/>
            <person name="Poole A.M."/>
            <person name="Pritham E.J."/>
            <person name="Richards T.A."/>
            <person name="Rocap G."/>
            <person name="Roy S.W."/>
            <person name="Sarai C."/>
            <person name="Schaack S."/>
            <person name="Shirato S."/>
            <person name="Slamovits C.H."/>
            <person name="Spencer D.F."/>
            <person name="Suzuki S."/>
            <person name="Worden A.Z."/>
            <person name="Zauner S."/>
            <person name="Barry K."/>
            <person name="Bell C."/>
            <person name="Bharti A.K."/>
            <person name="Crow J.A."/>
            <person name="Grimwood J."/>
            <person name="Kramer R."/>
            <person name="Lindquist E."/>
            <person name="Lucas S."/>
            <person name="Salamov A."/>
            <person name="McFadden G.I."/>
            <person name="Lane C.E."/>
            <person name="Keeling P.J."/>
            <person name="Gray M.W."/>
            <person name="Grigoriev I.V."/>
            <person name="Archibald J.M."/>
        </authorList>
    </citation>
    <scope>NUCLEOTIDE SEQUENCE</scope>
    <source>
        <strain evidence="8">CCMP2712</strain>
    </source>
</reference>
<evidence type="ECO:0000256" key="1">
    <source>
        <dbReference type="ARBA" id="ARBA00007682"/>
    </source>
</evidence>
<dbReference type="AlphaFoldDB" id="L1I4D4"/>
<protein>
    <recommendedName>
        <fullName evidence="5">NOT2/NOT3/NOT5 C-terminal domain-containing protein</fullName>
    </recommendedName>
</protein>
<dbReference type="RefSeq" id="XP_005818081.1">
    <property type="nucleotide sequence ID" value="XM_005818024.1"/>
</dbReference>
<dbReference type="STRING" id="905079.L1I4D4"/>
<evidence type="ECO:0000256" key="3">
    <source>
        <dbReference type="ARBA" id="ARBA00023163"/>
    </source>
</evidence>
<reference evidence="7" key="3">
    <citation type="submission" date="2015-06" db="UniProtKB">
        <authorList>
            <consortium name="EnsemblProtists"/>
        </authorList>
    </citation>
    <scope>IDENTIFICATION</scope>
</reference>
<dbReference type="GO" id="GO:0006355">
    <property type="term" value="P:regulation of DNA-templated transcription"/>
    <property type="evidence" value="ECO:0007669"/>
    <property type="project" value="InterPro"/>
</dbReference>